<sequence>MDISRLNKFKYNLHITENTLSMKKQSLLNIGIVATLIFAVISIFSPLQSMTAKAQSRPVIEYKVVAIPGNISQSSLQSTLNEQGKSGWRYSNINTLLGGNYVILSRP</sequence>
<organism evidence="2 3">
    <name type="scientific">Dulcicalothrix desertica PCC 7102</name>
    <dbReference type="NCBI Taxonomy" id="232991"/>
    <lineage>
        <taxon>Bacteria</taxon>
        <taxon>Bacillati</taxon>
        <taxon>Cyanobacteriota</taxon>
        <taxon>Cyanophyceae</taxon>
        <taxon>Nostocales</taxon>
        <taxon>Calotrichaceae</taxon>
        <taxon>Dulcicalothrix</taxon>
    </lineage>
</organism>
<accession>A0A3S1A4P4</accession>
<keyword evidence="3" id="KW-1185">Reference proteome</keyword>
<keyword evidence="1" id="KW-0472">Membrane</keyword>
<protein>
    <recommendedName>
        <fullName evidence="4">DUF4177 domain-containing protein</fullName>
    </recommendedName>
</protein>
<name>A0A3S1A4P4_9CYAN</name>
<evidence type="ECO:0000313" key="2">
    <source>
        <dbReference type="EMBL" id="RUS93303.1"/>
    </source>
</evidence>
<feature type="transmembrane region" description="Helical" evidence="1">
    <location>
        <begin position="27"/>
        <end position="47"/>
    </location>
</feature>
<proteinExistence type="predicted"/>
<comment type="caution">
    <text evidence="2">The sequence shown here is derived from an EMBL/GenBank/DDBJ whole genome shotgun (WGS) entry which is preliminary data.</text>
</comment>
<reference evidence="2" key="2">
    <citation type="journal article" date="2019" name="Genome Biol. Evol.">
        <title>Day and night: Metabolic profiles and evolutionary relationships of six axenic non-marine cyanobacteria.</title>
        <authorList>
            <person name="Will S.E."/>
            <person name="Henke P."/>
            <person name="Boedeker C."/>
            <person name="Huang S."/>
            <person name="Brinkmann H."/>
            <person name="Rohde M."/>
            <person name="Jarek M."/>
            <person name="Friedl T."/>
            <person name="Seufert S."/>
            <person name="Schumacher M."/>
            <person name="Overmann J."/>
            <person name="Neumann-Schaal M."/>
            <person name="Petersen J."/>
        </authorList>
    </citation>
    <scope>NUCLEOTIDE SEQUENCE [LARGE SCALE GENOMIC DNA]</scope>
    <source>
        <strain evidence="2">PCC 7102</strain>
    </source>
</reference>
<evidence type="ECO:0008006" key="4">
    <source>
        <dbReference type="Google" id="ProtNLM"/>
    </source>
</evidence>
<keyword evidence="1" id="KW-0812">Transmembrane</keyword>
<evidence type="ECO:0000256" key="1">
    <source>
        <dbReference type="SAM" id="Phobius"/>
    </source>
</evidence>
<dbReference type="Proteomes" id="UP000271624">
    <property type="component" value="Unassembled WGS sequence"/>
</dbReference>
<gene>
    <name evidence="2" type="ORF">DSM106972_096590</name>
</gene>
<keyword evidence="1" id="KW-1133">Transmembrane helix</keyword>
<evidence type="ECO:0000313" key="3">
    <source>
        <dbReference type="Proteomes" id="UP000271624"/>
    </source>
</evidence>
<reference evidence="2" key="1">
    <citation type="submission" date="2018-12" db="EMBL/GenBank/DDBJ databases">
        <authorList>
            <person name="Will S."/>
            <person name="Neumann-Schaal M."/>
            <person name="Henke P."/>
        </authorList>
    </citation>
    <scope>NUCLEOTIDE SEQUENCE</scope>
    <source>
        <strain evidence="2">PCC 7102</strain>
    </source>
</reference>
<dbReference type="AlphaFoldDB" id="A0A3S1A4P4"/>
<dbReference type="EMBL" id="RSCL01000060">
    <property type="protein sequence ID" value="RUS93303.1"/>
    <property type="molecule type" value="Genomic_DNA"/>
</dbReference>